<proteinExistence type="predicted"/>
<evidence type="ECO:0000313" key="1">
    <source>
        <dbReference type="EMBL" id="TBW52525.1"/>
    </source>
</evidence>
<gene>
    <name evidence="1" type="ORF">EZI54_15900</name>
</gene>
<name>A0ABY1ZL50_9GAMM</name>
<accession>A0ABY1ZL50</accession>
<evidence type="ECO:0000313" key="2">
    <source>
        <dbReference type="Proteomes" id="UP000313645"/>
    </source>
</evidence>
<reference evidence="1 2" key="1">
    <citation type="submission" date="2019-02" db="EMBL/GenBank/DDBJ databases">
        <title>Marinobacter halodurans sp. nov., a marine bacterium isolated from sea tidal flat.</title>
        <authorList>
            <person name="Yoo Y."/>
            <person name="Lee D.W."/>
            <person name="Kim B.S."/>
            <person name="Kim J.-J."/>
        </authorList>
    </citation>
    <scope>NUCLEOTIDE SEQUENCE [LARGE SCALE GENOMIC DNA]</scope>
    <source>
        <strain evidence="1 2">YJ-S3-2</strain>
    </source>
</reference>
<dbReference type="RefSeq" id="WP_131482868.1">
    <property type="nucleotide sequence ID" value="NZ_SJDL01000027.1"/>
</dbReference>
<dbReference type="EMBL" id="SJDL01000027">
    <property type="protein sequence ID" value="TBW52525.1"/>
    <property type="molecule type" value="Genomic_DNA"/>
</dbReference>
<organism evidence="1 2">
    <name type="scientific">Marinobacter halodurans</name>
    <dbReference type="NCBI Taxonomy" id="2528979"/>
    <lineage>
        <taxon>Bacteria</taxon>
        <taxon>Pseudomonadati</taxon>
        <taxon>Pseudomonadota</taxon>
        <taxon>Gammaproteobacteria</taxon>
        <taxon>Pseudomonadales</taxon>
        <taxon>Marinobacteraceae</taxon>
        <taxon>Marinobacter</taxon>
    </lineage>
</organism>
<keyword evidence="2" id="KW-1185">Reference proteome</keyword>
<dbReference type="Proteomes" id="UP000313645">
    <property type="component" value="Unassembled WGS sequence"/>
</dbReference>
<comment type="caution">
    <text evidence="1">The sequence shown here is derived from an EMBL/GenBank/DDBJ whole genome shotgun (WGS) entry which is preliminary data.</text>
</comment>
<protein>
    <submittedName>
        <fullName evidence="1">Uncharacterized protein</fullName>
    </submittedName>
</protein>
<sequence length="85" mass="10220">MIERYLRRVLVLSSPYRLVEIEREGPRRRESCCQARYFNLVDGRKNLVAGFDAWMAGDSFFGYFRYSPRGDLVERRTFPIDSWQF</sequence>